<accession>A0AAW5JJD6</accession>
<evidence type="ECO:0000313" key="2">
    <source>
        <dbReference type="EMBL" id="MCG4526565.1"/>
    </source>
</evidence>
<feature type="transmembrane region" description="Helical" evidence="1">
    <location>
        <begin position="167"/>
        <end position="189"/>
    </location>
</feature>
<evidence type="ECO:0000313" key="3">
    <source>
        <dbReference type="EMBL" id="MCQ4769937.1"/>
    </source>
</evidence>
<feature type="transmembrane region" description="Helical" evidence="1">
    <location>
        <begin position="201"/>
        <end position="219"/>
    </location>
</feature>
<keyword evidence="1" id="KW-0812">Transmembrane</keyword>
<feature type="transmembrane region" description="Helical" evidence="1">
    <location>
        <begin position="111"/>
        <end position="129"/>
    </location>
</feature>
<evidence type="ECO:0000313" key="5">
    <source>
        <dbReference type="Proteomes" id="UP001204562"/>
    </source>
</evidence>
<proteinExistence type="predicted"/>
<dbReference type="EMBL" id="JANFYS010000008">
    <property type="protein sequence ID" value="MCQ4769937.1"/>
    <property type="molecule type" value="Genomic_DNA"/>
</dbReference>
<protein>
    <submittedName>
        <fullName evidence="3">DUF6320 domain-containing protein</fullName>
    </submittedName>
</protein>
<dbReference type="Pfam" id="PF19845">
    <property type="entry name" value="DUF6320"/>
    <property type="match status" value="1"/>
</dbReference>
<evidence type="ECO:0000313" key="4">
    <source>
        <dbReference type="Proteomes" id="UP001200313"/>
    </source>
</evidence>
<keyword evidence="4" id="KW-1185">Reference proteome</keyword>
<dbReference type="Proteomes" id="UP001204562">
    <property type="component" value="Unassembled WGS sequence"/>
</dbReference>
<feature type="transmembrane region" description="Helical" evidence="1">
    <location>
        <begin position="141"/>
        <end position="160"/>
    </location>
</feature>
<organism evidence="3 5">
    <name type="scientific">Intestinimonas massiliensis</name>
    <name type="common">ex Afouda et al. 2020</name>
    <dbReference type="NCBI Taxonomy" id="1673721"/>
    <lineage>
        <taxon>Bacteria</taxon>
        <taxon>Bacillati</taxon>
        <taxon>Bacillota</taxon>
        <taxon>Clostridia</taxon>
        <taxon>Eubacteriales</taxon>
        <taxon>Intestinimonas</taxon>
    </lineage>
</organism>
<gene>
    <name evidence="2" type="ORF">L0P79_05665</name>
    <name evidence="3" type="ORF">NE579_05595</name>
</gene>
<reference evidence="3" key="2">
    <citation type="submission" date="2022-06" db="EMBL/GenBank/DDBJ databases">
        <title>Isolation of gut microbiota from human fecal samples.</title>
        <authorList>
            <person name="Pamer E.G."/>
            <person name="Barat B."/>
            <person name="Waligurski E."/>
            <person name="Medina S."/>
            <person name="Paddock L."/>
            <person name="Mostad J."/>
        </authorList>
    </citation>
    <scope>NUCLEOTIDE SEQUENCE</scope>
    <source>
        <strain evidence="3">DFI.9.91</strain>
    </source>
</reference>
<keyword evidence="1" id="KW-0472">Membrane</keyword>
<dbReference type="InterPro" id="IPR046283">
    <property type="entry name" value="DUF6320"/>
</dbReference>
<dbReference type="Proteomes" id="UP001200313">
    <property type="component" value="Unassembled WGS sequence"/>
</dbReference>
<name>A0AAW5JJD6_9FIRM</name>
<keyword evidence="1" id="KW-1133">Transmembrane helix</keyword>
<dbReference type="AlphaFoldDB" id="A0AAW5JJD6"/>
<feature type="transmembrane region" description="Helical" evidence="1">
    <location>
        <begin position="53"/>
        <end position="78"/>
    </location>
</feature>
<dbReference type="EMBL" id="JAKNJB010000007">
    <property type="protein sequence ID" value="MCG4526565.1"/>
    <property type="molecule type" value="Genomic_DNA"/>
</dbReference>
<sequence>MSYCVNCGVELDPSAGICPLCHTPVVNPGRPADEEAPPPFPTRRAEVQPVNKWEVALLLSAMLASVAVCCGLLNLFFLRSDRPWSLYVIGAAVMLWIWLVPPLLHRTMPLWLRLLLDVAAVGTYVYLISIDLRGHDWYMGLALPIILTGGAIMAALGLLLGKGRRSILSSVTLIIGSAGLFLVGVEVFIDRWLFGRWTPGWSLVVLAVCMALVIPLLVVRHRPALREEARRRFHM</sequence>
<feature type="transmembrane region" description="Helical" evidence="1">
    <location>
        <begin position="84"/>
        <end position="104"/>
    </location>
</feature>
<evidence type="ECO:0000256" key="1">
    <source>
        <dbReference type="SAM" id="Phobius"/>
    </source>
</evidence>
<reference evidence="2 4" key="1">
    <citation type="submission" date="2022-01" db="EMBL/GenBank/DDBJ databases">
        <title>Collection of gut derived symbiotic bacterial strains cultured from healthy donors.</title>
        <authorList>
            <person name="Lin H."/>
            <person name="Kohout C."/>
            <person name="Waligurski E."/>
            <person name="Pamer E.G."/>
        </authorList>
    </citation>
    <scope>NUCLEOTIDE SEQUENCE [LARGE SCALE GENOMIC DNA]</scope>
    <source>
        <strain evidence="2 4">DFI.3.7</strain>
    </source>
</reference>
<dbReference type="RefSeq" id="WP_238073542.1">
    <property type="nucleotide sequence ID" value="NZ_JAKNJB010000007.1"/>
</dbReference>
<comment type="caution">
    <text evidence="3">The sequence shown here is derived from an EMBL/GenBank/DDBJ whole genome shotgun (WGS) entry which is preliminary data.</text>
</comment>